<proteinExistence type="predicted"/>
<sequence>MMTIDMASRSVSWERGNTPQLNSLHDVFDARHNIGPGLYNFSPIKIGKHRENVVRLRQYIGWEQRKLMKACFPQNHSKEVLLLCFSCTTLGSGFWARTVCPLTFEYAVKRPLYFKFPTLKAKLRRRRA</sequence>
<gene>
    <name evidence="1" type="ORF">GFSPODELE1_LOCUS5902</name>
</gene>
<dbReference type="Proteomes" id="UP001497453">
    <property type="component" value="Chromosome 4"/>
</dbReference>
<accession>A0ABP1DF87</accession>
<evidence type="ECO:0000313" key="1">
    <source>
        <dbReference type="EMBL" id="CAL1706506.1"/>
    </source>
</evidence>
<reference evidence="2" key="1">
    <citation type="submission" date="2024-04" db="EMBL/GenBank/DDBJ databases">
        <authorList>
            <person name="Shaw F."/>
            <person name="Minotto A."/>
        </authorList>
    </citation>
    <scope>NUCLEOTIDE SEQUENCE [LARGE SCALE GENOMIC DNA]</scope>
</reference>
<keyword evidence="2" id="KW-1185">Reference proteome</keyword>
<name>A0ABP1DF87_9APHY</name>
<evidence type="ECO:0000313" key="2">
    <source>
        <dbReference type="Proteomes" id="UP001497453"/>
    </source>
</evidence>
<protein>
    <submittedName>
        <fullName evidence="1">Uncharacterized protein</fullName>
    </submittedName>
</protein>
<organism evidence="1 2">
    <name type="scientific">Somion occarium</name>
    <dbReference type="NCBI Taxonomy" id="3059160"/>
    <lineage>
        <taxon>Eukaryota</taxon>
        <taxon>Fungi</taxon>
        <taxon>Dikarya</taxon>
        <taxon>Basidiomycota</taxon>
        <taxon>Agaricomycotina</taxon>
        <taxon>Agaricomycetes</taxon>
        <taxon>Polyporales</taxon>
        <taxon>Cerrenaceae</taxon>
        <taxon>Somion</taxon>
    </lineage>
</organism>
<dbReference type="EMBL" id="OZ037947">
    <property type="protein sequence ID" value="CAL1706506.1"/>
    <property type="molecule type" value="Genomic_DNA"/>
</dbReference>